<feature type="non-terminal residue" evidence="2">
    <location>
        <position position="1"/>
    </location>
</feature>
<reference evidence="2" key="1">
    <citation type="submission" date="2021-02" db="EMBL/GenBank/DDBJ databases">
        <authorList>
            <person name="Nowell W R."/>
        </authorList>
    </citation>
    <scope>NUCLEOTIDE SEQUENCE</scope>
</reference>
<feature type="region of interest" description="Disordered" evidence="1">
    <location>
        <begin position="74"/>
        <end position="94"/>
    </location>
</feature>
<dbReference type="EMBL" id="CAJNOK010018800">
    <property type="protein sequence ID" value="CAF1288577.1"/>
    <property type="molecule type" value="Genomic_DNA"/>
</dbReference>
<name>A0A8S2ER89_9BILA</name>
<organism evidence="2 4">
    <name type="scientific">Didymodactylos carnosus</name>
    <dbReference type="NCBI Taxonomy" id="1234261"/>
    <lineage>
        <taxon>Eukaryota</taxon>
        <taxon>Metazoa</taxon>
        <taxon>Spiralia</taxon>
        <taxon>Gnathifera</taxon>
        <taxon>Rotifera</taxon>
        <taxon>Eurotatoria</taxon>
        <taxon>Bdelloidea</taxon>
        <taxon>Philodinida</taxon>
        <taxon>Philodinidae</taxon>
        <taxon>Didymodactylos</taxon>
    </lineage>
</organism>
<accession>A0A8S2ER89</accession>
<evidence type="ECO:0000313" key="3">
    <source>
        <dbReference type="EMBL" id="CAF4093528.1"/>
    </source>
</evidence>
<gene>
    <name evidence="2" type="ORF">OVA965_LOCUS27981</name>
    <name evidence="3" type="ORF">TMI583_LOCUS28730</name>
</gene>
<comment type="caution">
    <text evidence="2">The sequence shown here is derived from an EMBL/GenBank/DDBJ whole genome shotgun (WGS) entry which is preliminary data.</text>
</comment>
<protein>
    <submittedName>
        <fullName evidence="2">Uncharacterized protein</fullName>
    </submittedName>
</protein>
<dbReference type="EMBL" id="CAJOBA010040369">
    <property type="protein sequence ID" value="CAF4093528.1"/>
    <property type="molecule type" value="Genomic_DNA"/>
</dbReference>
<evidence type="ECO:0000313" key="4">
    <source>
        <dbReference type="Proteomes" id="UP000677228"/>
    </source>
</evidence>
<proteinExistence type="predicted"/>
<evidence type="ECO:0000256" key="1">
    <source>
        <dbReference type="SAM" id="MobiDB-lite"/>
    </source>
</evidence>
<dbReference type="AlphaFoldDB" id="A0A8S2ER89"/>
<dbReference type="Proteomes" id="UP000682733">
    <property type="component" value="Unassembled WGS sequence"/>
</dbReference>
<evidence type="ECO:0000313" key="2">
    <source>
        <dbReference type="EMBL" id="CAF1288577.1"/>
    </source>
</evidence>
<dbReference type="Proteomes" id="UP000677228">
    <property type="component" value="Unassembled WGS sequence"/>
</dbReference>
<sequence length="94" mass="10757">EKCREKSLTTLEKAVVGLGFKYTCTDDPESKSPGLEMLKRTAWKMDIEEILNSSSFIKRFQFKQQNQILTPAVKNENNTMNDMEQVDNHGEKSG</sequence>